<organism evidence="2 3">
    <name type="scientific">Candidatus Coprosoma intestinipullorum</name>
    <dbReference type="NCBI Taxonomy" id="2840752"/>
    <lineage>
        <taxon>Bacteria</taxon>
        <taxon>Bacillati</taxon>
        <taxon>Bacillota</taxon>
        <taxon>Bacillota incertae sedis</taxon>
        <taxon>Candidatus Coprosoma</taxon>
    </lineage>
</organism>
<gene>
    <name evidence="2" type="ORF">IAB27_00785</name>
</gene>
<name>A0A9D1CXX7_9FIRM</name>
<dbReference type="EMBL" id="DVFV01000020">
    <property type="protein sequence ID" value="HIQ90152.1"/>
    <property type="molecule type" value="Genomic_DNA"/>
</dbReference>
<comment type="caution">
    <text evidence="2">The sequence shown here is derived from an EMBL/GenBank/DDBJ whole genome shotgun (WGS) entry which is preliminary data.</text>
</comment>
<dbReference type="SUPFAM" id="SSF53187">
    <property type="entry name" value="Zn-dependent exopeptidases"/>
    <property type="match status" value="1"/>
</dbReference>
<feature type="domain" description="LysM" evidence="1">
    <location>
        <begin position="308"/>
        <end position="351"/>
    </location>
</feature>
<dbReference type="SUPFAM" id="SSF54106">
    <property type="entry name" value="LysM domain"/>
    <property type="match status" value="5"/>
</dbReference>
<dbReference type="InterPro" id="IPR018392">
    <property type="entry name" value="LysM"/>
</dbReference>
<dbReference type="SMART" id="SM00646">
    <property type="entry name" value="Ami_3"/>
    <property type="match status" value="1"/>
</dbReference>
<feature type="domain" description="LysM" evidence="1">
    <location>
        <begin position="408"/>
        <end position="451"/>
    </location>
</feature>
<dbReference type="CDD" id="cd02696">
    <property type="entry name" value="MurNAc-LAA"/>
    <property type="match status" value="1"/>
</dbReference>
<dbReference type="GO" id="GO:0008745">
    <property type="term" value="F:N-acetylmuramoyl-L-alanine amidase activity"/>
    <property type="evidence" value="ECO:0007669"/>
    <property type="project" value="InterPro"/>
</dbReference>
<dbReference type="InterPro" id="IPR002508">
    <property type="entry name" value="MurNAc-LAA_cat"/>
</dbReference>
<evidence type="ECO:0000313" key="2">
    <source>
        <dbReference type="EMBL" id="HIQ90152.1"/>
    </source>
</evidence>
<dbReference type="Gene3D" id="3.40.630.40">
    <property type="entry name" value="Zn-dependent exopeptidases"/>
    <property type="match status" value="1"/>
</dbReference>
<dbReference type="Pfam" id="PF01520">
    <property type="entry name" value="Amidase_3"/>
    <property type="match status" value="1"/>
</dbReference>
<dbReference type="SMART" id="SM00257">
    <property type="entry name" value="LysM"/>
    <property type="match status" value="5"/>
</dbReference>
<dbReference type="PANTHER" id="PTHR33734">
    <property type="entry name" value="LYSM DOMAIN-CONTAINING GPI-ANCHORED PROTEIN 2"/>
    <property type="match status" value="1"/>
</dbReference>
<dbReference type="CDD" id="cd00118">
    <property type="entry name" value="LysM"/>
    <property type="match status" value="5"/>
</dbReference>
<accession>A0A9D1CXX7</accession>
<dbReference type="Gene3D" id="3.10.350.10">
    <property type="entry name" value="LysM domain"/>
    <property type="match status" value="5"/>
</dbReference>
<dbReference type="PANTHER" id="PTHR33734:SF22">
    <property type="entry name" value="MEMBRANE-BOUND LYTIC MUREIN TRANSGLYCOSYLASE D"/>
    <property type="match status" value="1"/>
</dbReference>
<dbReference type="Pfam" id="PF01476">
    <property type="entry name" value="LysM"/>
    <property type="match status" value="5"/>
</dbReference>
<dbReference type="GO" id="GO:0008932">
    <property type="term" value="F:lytic endotransglycosylase activity"/>
    <property type="evidence" value="ECO:0007669"/>
    <property type="project" value="TreeGrafter"/>
</dbReference>
<sequence>MNNLQVVIDAGHGGSDSGAVSSSGVREKDLTLMISQYMYEEFQKRGVPVTLIRNTDETISPTERVQRILAAYGDNPNVVIISNHINAAGSGIQGAEGAEVIYALRNDDTLASNILTALGNAGQTMRKVYQRRYPSDTSKDYYFIHRNTGSQTQPVIVEYGFIDNPEDLARIQANYKEYVDAVVDAVIATANGQTIPSGQGGNYYTVKSGDSLWSIANKYNTTVNELKSLNNLSSNILQVGQILVLPSSSSDEDSGNTYTVKSGDSLWSIANKYNTTVSELKSLNNLSSDALQIGQILNIPSNSVSAGNTYTVKSGDSLWSIANKYNTTVSNLKSLNNLSSDVLQIGQVLNVPSNSVSMGNTYTVKSGDSLWNIANRYGISVAELKSLNNLSGDVLQIGQVLNVPSSNNVYIVKSGDSLWSIANRYGTSVSELKSLNNLSSNSLTIGQELILP</sequence>
<evidence type="ECO:0000259" key="1">
    <source>
        <dbReference type="PROSITE" id="PS51782"/>
    </source>
</evidence>
<feature type="domain" description="LysM" evidence="1">
    <location>
        <begin position="202"/>
        <end position="245"/>
    </location>
</feature>
<dbReference type="AlphaFoldDB" id="A0A9D1CXX7"/>
<reference evidence="2" key="2">
    <citation type="journal article" date="2021" name="PeerJ">
        <title>Extensive microbial diversity within the chicken gut microbiome revealed by metagenomics and culture.</title>
        <authorList>
            <person name="Gilroy R."/>
            <person name="Ravi A."/>
            <person name="Getino M."/>
            <person name="Pursley I."/>
            <person name="Horton D.L."/>
            <person name="Alikhan N.F."/>
            <person name="Baker D."/>
            <person name="Gharbi K."/>
            <person name="Hall N."/>
            <person name="Watson M."/>
            <person name="Adriaenssens E.M."/>
            <person name="Foster-Nyarko E."/>
            <person name="Jarju S."/>
            <person name="Secka A."/>
            <person name="Antonio M."/>
            <person name="Oren A."/>
            <person name="Chaudhuri R.R."/>
            <person name="La Ragione R."/>
            <person name="Hildebrand F."/>
            <person name="Pallen M.J."/>
        </authorList>
    </citation>
    <scope>NUCLEOTIDE SEQUENCE</scope>
    <source>
        <strain evidence="2">CHK147-3167</strain>
    </source>
</reference>
<dbReference type="Proteomes" id="UP000886786">
    <property type="component" value="Unassembled WGS sequence"/>
</dbReference>
<dbReference type="PROSITE" id="PS51782">
    <property type="entry name" value="LYSM"/>
    <property type="match status" value="5"/>
</dbReference>
<feature type="domain" description="LysM" evidence="1">
    <location>
        <begin position="256"/>
        <end position="299"/>
    </location>
</feature>
<dbReference type="GO" id="GO:0009253">
    <property type="term" value="P:peptidoglycan catabolic process"/>
    <property type="evidence" value="ECO:0007669"/>
    <property type="project" value="InterPro"/>
</dbReference>
<evidence type="ECO:0000313" key="3">
    <source>
        <dbReference type="Proteomes" id="UP000886786"/>
    </source>
</evidence>
<feature type="domain" description="LysM" evidence="1">
    <location>
        <begin position="360"/>
        <end position="403"/>
    </location>
</feature>
<dbReference type="InterPro" id="IPR036779">
    <property type="entry name" value="LysM_dom_sf"/>
</dbReference>
<proteinExistence type="predicted"/>
<reference evidence="2" key="1">
    <citation type="submission" date="2020-10" db="EMBL/GenBank/DDBJ databases">
        <authorList>
            <person name="Gilroy R."/>
        </authorList>
    </citation>
    <scope>NUCLEOTIDE SEQUENCE</scope>
    <source>
        <strain evidence="2">CHK147-3167</strain>
    </source>
</reference>
<protein>
    <submittedName>
        <fullName evidence="2">LysM peptidoglycan-binding domain-containing protein</fullName>
    </submittedName>
</protein>